<evidence type="ECO:0000313" key="6">
    <source>
        <dbReference type="EMBL" id="WLR41495.1"/>
    </source>
</evidence>
<dbReference type="InterPro" id="IPR001650">
    <property type="entry name" value="Helicase_C-like"/>
</dbReference>
<dbReference type="GO" id="GO:0004386">
    <property type="term" value="F:helicase activity"/>
    <property type="evidence" value="ECO:0007669"/>
    <property type="project" value="UniProtKB-KW"/>
</dbReference>
<organism evidence="6 7">
    <name type="scientific">Bacillus carboniphilus</name>
    <dbReference type="NCBI Taxonomy" id="86663"/>
    <lineage>
        <taxon>Bacteria</taxon>
        <taxon>Bacillati</taxon>
        <taxon>Bacillota</taxon>
        <taxon>Bacilli</taxon>
        <taxon>Bacillales</taxon>
        <taxon>Bacillaceae</taxon>
        <taxon>Bacillus</taxon>
    </lineage>
</organism>
<dbReference type="PANTHER" id="PTHR30580:SF1">
    <property type="entry name" value="COMF OPERON PROTEIN 1"/>
    <property type="match status" value="1"/>
</dbReference>
<dbReference type="EMBL" id="CP129013">
    <property type="protein sequence ID" value="WLR41495.1"/>
    <property type="molecule type" value="Genomic_DNA"/>
</dbReference>
<name>A0ABY9JV18_9BACI</name>
<evidence type="ECO:0000259" key="4">
    <source>
        <dbReference type="PROSITE" id="PS51192"/>
    </source>
</evidence>
<proteinExistence type="predicted"/>
<keyword evidence="1" id="KW-0547">Nucleotide-binding</keyword>
<keyword evidence="6" id="KW-0347">Helicase</keyword>
<dbReference type="SMART" id="SM00487">
    <property type="entry name" value="DEXDc"/>
    <property type="match status" value="1"/>
</dbReference>
<evidence type="ECO:0000259" key="5">
    <source>
        <dbReference type="PROSITE" id="PS51194"/>
    </source>
</evidence>
<dbReference type="Pfam" id="PF04851">
    <property type="entry name" value="ResIII"/>
    <property type="match status" value="1"/>
</dbReference>
<dbReference type="InterPro" id="IPR014001">
    <property type="entry name" value="Helicase_ATP-bd"/>
</dbReference>
<dbReference type="PROSITE" id="PS51192">
    <property type="entry name" value="HELICASE_ATP_BIND_1"/>
    <property type="match status" value="1"/>
</dbReference>
<dbReference type="SMART" id="SM00490">
    <property type="entry name" value="HELICc"/>
    <property type="match status" value="1"/>
</dbReference>
<dbReference type="InterPro" id="IPR027417">
    <property type="entry name" value="P-loop_NTPase"/>
</dbReference>
<dbReference type="RefSeq" id="WP_306019576.1">
    <property type="nucleotide sequence ID" value="NZ_CP129013.1"/>
</dbReference>
<keyword evidence="2" id="KW-0067">ATP-binding</keyword>
<protein>
    <submittedName>
        <fullName evidence="6">Helicase-related protein</fullName>
    </submittedName>
</protein>
<feature type="domain" description="Helicase ATP-binding" evidence="4">
    <location>
        <begin position="28"/>
        <end position="180"/>
    </location>
</feature>
<dbReference type="Gene3D" id="3.40.50.300">
    <property type="entry name" value="P-loop containing nucleotide triphosphate hydrolases"/>
    <property type="match status" value="2"/>
</dbReference>
<evidence type="ECO:0000256" key="1">
    <source>
        <dbReference type="ARBA" id="ARBA00022741"/>
    </source>
</evidence>
<keyword evidence="3" id="KW-0238">DNA-binding</keyword>
<dbReference type="PANTHER" id="PTHR30580">
    <property type="entry name" value="PRIMOSOMAL PROTEIN N"/>
    <property type="match status" value="1"/>
</dbReference>
<feature type="domain" description="Helicase C-terminal" evidence="5">
    <location>
        <begin position="207"/>
        <end position="339"/>
    </location>
</feature>
<dbReference type="Proteomes" id="UP001197974">
    <property type="component" value="Chromosome"/>
</dbReference>
<evidence type="ECO:0000256" key="3">
    <source>
        <dbReference type="ARBA" id="ARBA00023125"/>
    </source>
</evidence>
<dbReference type="PROSITE" id="PS51194">
    <property type="entry name" value="HELICASE_CTER"/>
    <property type="match status" value="1"/>
</dbReference>
<dbReference type="SUPFAM" id="SSF52540">
    <property type="entry name" value="P-loop containing nucleoside triphosphate hydrolases"/>
    <property type="match status" value="1"/>
</dbReference>
<keyword evidence="7" id="KW-1185">Reference proteome</keyword>
<dbReference type="InterPro" id="IPR006935">
    <property type="entry name" value="Helicase/UvrB_N"/>
</dbReference>
<dbReference type="CDD" id="cd17925">
    <property type="entry name" value="DEXDc_ComFA"/>
    <property type="match status" value="1"/>
</dbReference>
<accession>A0ABY9JV18</accession>
<dbReference type="Pfam" id="PF00271">
    <property type="entry name" value="Helicase_C"/>
    <property type="match status" value="1"/>
</dbReference>
<gene>
    <name evidence="6" type="ORF">LC087_11395</name>
</gene>
<reference evidence="6 7" key="1">
    <citation type="submission" date="2023-06" db="EMBL/GenBank/DDBJ databases">
        <title>Five Gram-positive bacteria isolated from mangrove sediments in Shenzhen, Guangdong, China.</title>
        <authorList>
            <person name="Yu S."/>
            <person name="Zheng W."/>
            <person name="Huang Y."/>
        </authorList>
    </citation>
    <scope>NUCLEOTIDE SEQUENCE [LARGE SCALE GENOMIC DNA]</scope>
    <source>
        <strain evidence="6 7">SaN35-3</strain>
    </source>
</reference>
<evidence type="ECO:0000256" key="2">
    <source>
        <dbReference type="ARBA" id="ARBA00022840"/>
    </source>
</evidence>
<keyword evidence="6" id="KW-0378">Hydrolase</keyword>
<evidence type="ECO:0000313" key="7">
    <source>
        <dbReference type="Proteomes" id="UP001197974"/>
    </source>
</evidence>
<sequence>MPRFSQDVCLTWKGILSKSQEYASRKIVETIEKKQSILVWAVCGAGKTEMLFSGIEHALRSGKYVCIASPRKDVIIELFPRIKESFPRVDVLSIFGESDDRGKISPLVLATTHQLLHYKHAFDVMIIDEVDAFPYSVDRSLAFAVKKACKPQSSFIYLTATPSKPFQKQFCHDQNVIIPVRHHGHPLPIPQFVWIGSWKKKLKVANQLNRKVVTWIKEQVSENNQAFLFVPDVSILEEVVKVLQKIDERIVGVHAEDPNRIEKVSAFRKGEVPVIVTTTILERGVTIKGANVGVLGAESSIFTDRALVQMSGRVGRSKECPTGTILFFSLWEVSSYGTS</sequence>